<proteinExistence type="predicted"/>
<comment type="catalytic activity">
    <reaction evidence="11">
        <text>L-arginyl-glycine(out) = L-arginyl-glycine(in)</text>
        <dbReference type="Rhea" id="RHEA:79391"/>
        <dbReference type="ChEBI" id="CHEBI:229955"/>
    </reaction>
</comment>
<evidence type="ECO:0000256" key="16">
    <source>
        <dbReference type="ARBA" id="ARBA00045018"/>
    </source>
</evidence>
<dbReference type="GO" id="GO:0016020">
    <property type="term" value="C:membrane"/>
    <property type="evidence" value="ECO:0007669"/>
    <property type="project" value="UniProtKB-SubCell"/>
</dbReference>
<evidence type="ECO:0000256" key="4">
    <source>
        <dbReference type="ARBA" id="ARBA00044881"/>
    </source>
</evidence>
<evidence type="ECO:0000256" key="2">
    <source>
        <dbReference type="ARBA" id="ARBA00044876"/>
    </source>
</evidence>
<evidence type="ECO:0000256" key="1">
    <source>
        <dbReference type="ARBA" id="ARBA00004141"/>
    </source>
</evidence>
<evidence type="ECO:0000256" key="12">
    <source>
        <dbReference type="ARBA" id="ARBA00044912"/>
    </source>
</evidence>
<dbReference type="EMBL" id="LATX01001551">
    <property type="protein sequence ID" value="KTB40770.1"/>
    <property type="molecule type" value="Genomic_DNA"/>
</dbReference>
<feature type="transmembrane region" description="Helical" evidence="20">
    <location>
        <begin position="331"/>
        <end position="350"/>
    </location>
</feature>
<evidence type="ECO:0000256" key="10">
    <source>
        <dbReference type="ARBA" id="ARBA00044900"/>
    </source>
</evidence>
<feature type="transmembrane region" description="Helical" evidence="20">
    <location>
        <begin position="46"/>
        <end position="65"/>
    </location>
</feature>
<feature type="domain" description="Major facilitator superfamily (MFS) profile" evidence="21">
    <location>
        <begin position="47"/>
        <end position="449"/>
    </location>
</feature>
<comment type="catalytic activity">
    <reaction evidence="4">
        <text>L-alpha-aminoacyl-L-arginine(out) = L-alpha-aminoacyl-L-arginine(in)</text>
        <dbReference type="Rhea" id="RHEA:79367"/>
        <dbReference type="ChEBI" id="CHEBI:229968"/>
    </reaction>
</comment>
<comment type="subcellular location">
    <subcellularLocation>
        <location evidence="1">Membrane</location>
        <topology evidence="1">Multi-pass membrane protein</topology>
    </subcellularLocation>
</comment>
<comment type="catalytic activity">
    <reaction evidence="8">
        <text>L-aspartyl-L-lysine(out) = L-aspartyl-L-lysine(in)</text>
        <dbReference type="Rhea" id="RHEA:79411"/>
        <dbReference type="ChEBI" id="CHEBI:229953"/>
    </reaction>
</comment>
<dbReference type="InterPro" id="IPR036259">
    <property type="entry name" value="MFS_trans_sf"/>
</dbReference>
<evidence type="ECO:0000256" key="3">
    <source>
        <dbReference type="ARBA" id="ARBA00044878"/>
    </source>
</evidence>
<feature type="transmembrane region" description="Helical" evidence="20">
    <location>
        <begin position="205"/>
        <end position="227"/>
    </location>
</feature>
<dbReference type="Pfam" id="PF07690">
    <property type="entry name" value="MFS_1"/>
    <property type="match status" value="1"/>
</dbReference>
<dbReference type="PROSITE" id="PS50850">
    <property type="entry name" value="MFS"/>
    <property type="match status" value="1"/>
</dbReference>
<comment type="catalytic activity">
    <reaction evidence="2">
        <text>L-lysyl-L-alanine(out) = L-lysyl-L-alanine(in)</text>
        <dbReference type="Rhea" id="RHEA:79399"/>
        <dbReference type="ChEBI" id="CHEBI:229954"/>
    </reaction>
</comment>
<evidence type="ECO:0000256" key="18">
    <source>
        <dbReference type="ARBA" id="ARBA00046376"/>
    </source>
</evidence>
<evidence type="ECO:0000256" key="19">
    <source>
        <dbReference type="SAM" id="MobiDB-lite"/>
    </source>
</evidence>
<feature type="transmembrane region" description="Helical" evidence="20">
    <location>
        <begin position="254"/>
        <end position="274"/>
    </location>
</feature>
<keyword evidence="20" id="KW-0472">Membrane</keyword>
<organism evidence="22 23">
    <name type="scientific">Moniliophthora roreri</name>
    <name type="common">Frosty pod rot fungus</name>
    <name type="synonym">Monilia roreri</name>
    <dbReference type="NCBI Taxonomy" id="221103"/>
    <lineage>
        <taxon>Eukaryota</taxon>
        <taxon>Fungi</taxon>
        <taxon>Dikarya</taxon>
        <taxon>Basidiomycota</taxon>
        <taxon>Agaricomycotina</taxon>
        <taxon>Agaricomycetes</taxon>
        <taxon>Agaricomycetidae</taxon>
        <taxon>Agaricales</taxon>
        <taxon>Marasmiineae</taxon>
        <taxon>Marasmiaceae</taxon>
        <taxon>Moniliophthora</taxon>
    </lineage>
</organism>
<feature type="transmembrane region" description="Helical" evidence="20">
    <location>
        <begin position="356"/>
        <end position="381"/>
    </location>
</feature>
<comment type="caution">
    <text evidence="22">The sequence shown here is derived from an EMBL/GenBank/DDBJ whole genome shotgun (WGS) entry which is preliminary data.</text>
</comment>
<evidence type="ECO:0000256" key="8">
    <source>
        <dbReference type="ARBA" id="ARBA00044898"/>
    </source>
</evidence>
<evidence type="ECO:0000256" key="14">
    <source>
        <dbReference type="ARBA" id="ARBA00044924"/>
    </source>
</evidence>
<dbReference type="InterPro" id="IPR020846">
    <property type="entry name" value="MFS_dom"/>
</dbReference>
<dbReference type="SUPFAM" id="SSF103473">
    <property type="entry name" value="MFS general substrate transporter"/>
    <property type="match status" value="1"/>
</dbReference>
<evidence type="ECO:0000256" key="9">
    <source>
        <dbReference type="ARBA" id="ARBA00044899"/>
    </source>
</evidence>
<comment type="catalytic activity">
    <reaction evidence="6">
        <text>L-lysyl-L-alpha-amino acid(out) = L-lysyl-L-alpha-amino acid(in)</text>
        <dbReference type="Rhea" id="RHEA:79387"/>
        <dbReference type="ChEBI" id="CHEBI:229965"/>
    </reaction>
</comment>
<feature type="region of interest" description="Disordered" evidence="19">
    <location>
        <begin position="1"/>
        <end position="33"/>
    </location>
</feature>
<comment type="catalytic activity">
    <reaction evidence="14">
        <text>L-lysyl-glycine(out) = L-lysyl-glycine(in)</text>
        <dbReference type="Rhea" id="RHEA:79407"/>
        <dbReference type="ChEBI" id="CHEBI:191202"/>
    </reaction>
</comment>
<dbReference type="Gene3D" id="1.20.1250.20">
    <property type="entry name" value="MFS general substrate transporter like domains"/>
    <property type="match status" value="2"/>
</dbReference>
<evidence type="ECO:0000256" key="5">
    <source>
        <dbReference type="ARBA" id="ARBA00044884"/>
    </source>
</evidence>
<keyword evidence="20" id="KW-0812">Transmembrane</keyword>
<gene>
    <name evidence="22" type="ORF">WG66_6662</name>
</gene>
<keyword evidence="20" id="KW-1133">Transmembrane helix</keyword>
<accession>A0A0W0FWS8</accession>
<evidence type="ECO:0000256" key="15">
    <source>
        <dbReference type="ARBA" id="ARBA00044985"/>
    </source>
</evidence>
<dbReference type="AlphaFoldDB" id="A0A0W0FWS8"/>
<evidence type="ECO:0000256" key="20">
    <source>
        <dbReference type="SAM" id="Phobius"/>
    </source>
</evidence>
<evidence type="ECO:0000256" key="11">
    <source>
        <dbReference type="ARBA" id="ARBA00044903"/>
    </source>
</evidence>
<sequence length="511" mass="56037">MASHTSRTVSDPDSEKSSPSSVVVPDEQRPTVTVPTSDYPWKYKGPALFCVLFFSLGSNWAVGALSPLKSTLKQELDINNAQYGVIVSANQLVNTVVPVVSGMAIDYYGAEIGSLVSASFVLLGALIAAIGTSTSNFNTLVTGEVILGLGSITVANSQSKLYTHWFYGSYVGLVYGIDLAWTRAISVVSKATAVPIAERTGSYTWSFWVPCILCAASLVINALYYAFVNRLPTELRMPSKRLERIGPTDSRWKTFWFSLMTIPASFWLITVSRICQPSSVIAFTNIAPDVIKVTRGISNATAGYIAALENVIPIILTPALGLFFDRFGRRMWFVSGTAAMYLLVFVLINFTEVHPLVPIMLASVALSANALPFLAAIPLLVRDKALIGTAFGIWKSFINSAGVIMDVSSGAIQDLTPTGRHTYNNVFYMYIALKSVDVIYGLLYDRLDRWQLGGVLRMNEAQRIAKEREDNEDLKKPLQRPLKPFTYLGLLIMACMIICAWAIYLIFSQGS</sequence>
<dbReference type="eggNOG" id="KOG4686">
    <property type="taxonomic scope" value="Eukaryota"/>
</dbReference>
<comment type="catalytic activity">
    <reaction evidence="10">
        <text>L-lysyl-L-lysine(out) = L-lysyl-L-lysine(in)</text>
        <dbReference type="Rhea" id="RHEA:79403"/>
        <dbReference type="ChEBI" id="CHEBI:229956"/>
    </reaction>
</comment>
<dbReference type="GO" id="GO:0022857">
    <property type="term" value="F:transmembrane transporter activity"/>
    <property type="evidence" value="ECO:0007669"/>
    <property type="project" value="InterPro"/>
</dbReference>
<evidence type="ECO:0000256" key="6">
    <source>
        <dbReference type="ARBA" id="ARBA00044891"/>
    </source>
</evidence>
<comment type="catalytic activity">
    <reaction evidence="7">
        <text>L-alpha-aminoacyl-L-lysine(out) = L-alpha-aminoacyl-L-lysine(in)</text>
        <dbReference type="Rhea" id="RHEA:79383"/>
        <dbReference type="ChEBI" id="CHEBI:229966"/>
    </reaction>
</comment>
<feature type="transmembrane region" description="Helical" evidence="20">
    <location>
        <begin position="112"/>
        <end position="131"/>
    </location>
</feature>
<comment type="catalytic activity">
    <reaction evidence="5">
        <text>L-alpha-aminoacyl-L-histidine(out) = L-alpha-aminoacyl-L-histidine(in)</text>
        <dbReference type="Rhea" id="RHEA:79375"/>
        <dbReference type="ChEBI" id="CHEBI:229967"/>
    </reaction>
</comment>
<protein>
    <recommendedName>
        <fullName evidence="15">Lysosomal dipeptide transporter MFSD1</fullName>
    </recommendedName>
    <alternativeName>
        <fullName evidence="16">Major facilitator superfamily domain-containing protein 1</fullName>
    </alternativeName>
</protein>
<feature type="transmembrane region" description="Helical" evidence="20">
    <location>
        <begin position="137"/>
        <end position="155"/>
    </location>
</feature>
<reference evidence="22 23" key="1">
    <citation type="submission" date="2015-12" db="EMBL/GenBank/DDBJ databases">
        <title>Draft genome sequence of Moniliophthora roreri, the causal agent of frosty pod rot of cacao.</title>
        <authorList>
            <person name="Aime M.C."/>
            <person name="Diaz-Valderrama J.R."/>
            <person name="Kijpornyongpan T."/>
            <person name="Phillips-Mora W."/>
        </authorList>
    </citation>
    <scope>NUCLEOTIDE SEQUENCE [LARGE SCALE GENOMIC DNA]</scope>
    <source>
        <strain evidence="22 23">MCA 2952</strain>
    </source>
</reference>
<name>A0A0W0FWS8_MONRR</name>
<dbReference type="PANTHER" id="PTHR23512">
    <property type="entry name" value="MAJOR FACILITATOR SUPERFAMILY DOMAIN-CONTAINING PROTEIN 1"/>
    <property type="match status" value="1"/>
</dbReference>
<dbReference type="InterPro" id="IPR052187">
    <property type="entry name" value="MFSD1"/>
</dbReference>
<evidence type="ECO:0000313" key="22">
    <source>
        <dbReference type="EMBL" id="KTB40770.1"/>
    </source>
</evidence>
<comment type="catalytic activity">
    <reaction evidence="12">
        <text>L-histidyl-L-alpha-amino acid(out) = L-histidyl-L-alpha-amino acid(in)</text>
        <dbReference type="Rhea" id="RHEA:79379"/>
        <dbReference type="ChEBI" id="CHEBI:229964"/>
    </reaction>
</comment>
<dbReference type="PANTHER" id="PTHR23512:SF12">
    <property type="entry name" value="TRANSPORTER, PUTATIVE (AFU_ORTHOLOGUE AFUA_4G00260)-RELATED"/>
    <property type="match status" value="1"/>
</dbReference>
<dbReference type="InterPro" id="IPR011701">
    <property type="entry name" value="MFS"/>
</dbReference>
<feature type="transmembrane region" description="Helical" evidence="20">
    <location>
        <begin position="302"/>
        <end position="324"/>
    </location>
</feature>
<feature type="transmembrane region" description="Helical" evidence="20">
    <location>
        <begin position="485"/>
        <end position="507"/>
    </location>
</feature>
<comment type="catalytic activity">
    <reaction evidence="9">
        <text>L-arginyl-L-alpha-amino acid(out) = L-arginyl-L-alpha-amino acid(in)</text>
        <dbReference type="Rhea" id="RHEA:79371"/>
        <dbReference type="ChEBI" id="CHEBI:84315"/>
    </reaction>
</comment>
<evidence type="ECO:0000313" key="23">
    <source>
        <dbReference type="Proteomes" id="UP000054988"/>
    </source>
</evidence>
<evidence type="ECO:0000259" key="21">
    <source>
        <dbReference type="PROSITE" id="PS50850"/>
    </source>
</evidence>
<feature type="transmembrane region" description="Helical" evidence="20">
    <location>
        <begin position="167"/>
        <end position="185"/>
    </location>
</feature>
<comment type="subunit">
    <text evidence="18">Homodimer. Interacts with lysosomal protein GLMP (via lumenal domain); the interaction starts while both proteins are still in the endoplasmic reticulum and is required for stabilization of MFSD1 in lysosomes but has no direct effect on its targeting to lysosomes or transporter activity.</text>
</comment>
<evidence type="ECO:0000256" key="7">
    <source>
        <dbReference type="ARBA" id="ARBA00044893"/>
    </source>
</evidence>
<comment type="catalytic activity">
    <reaction evidence="13">
        <text>L-alanyl-L-lysine(out) = L-alanyl-L-lysine(in)</text>
        <dbReference type="Rhea" id="RHEA:79415"/>
        <dbReference type="ChEBI" id="CHEBI:192470"/>
    </reaction>
</comment>
<comment type="function">
    <text evidence="17">Lysosomal dipeptide uniporter that selectively exports lysine, arginine or histidine-containing dipeptides with a net positive charge from the lysosome lumen into the cytosol. Could play a role in a specific type of protein O-glycosylation indirectly regulating macrophages migration and tissue invasion. Also essential for liver homeostasis.</text>
</comment>
<evidence type="ECO:0000256" key="17">
    <source>
        <dbReference type="ARBA" id="ARBA00045709"/>
    </source>
</evidence>
<dbReference type="Proteomes" id="UP000054988">
    <property type="component" value="Unassembled WGS sequence"/>
</dbReference>
<comment type="catalytic activity">
    <reaction evidence="3">
        <text>L-histidyl-glycine(out) = L-histidyl-glycine(in)</text>
        <dbReference type="Rhea" id="RHEA:79395"/>
        <dbReference type="ChEBI" id="CHEBI:229957"/>
    </reaction>
</comment>
<evidence type="ECO:0000256" key="13">
    <source>
        <dbReference type="ARBA" id="ARBA00044919"/>
    </source>
</evidence>